<dbReference type="PANTHER" id="PTHR36513">
    <property type="entry name" value="ABC TRANSMEMBRANE TYPE-1 DOMAIN-CONTAINING PROTEIN"/>
    <property type="match status" value="1"/>
</dbReference>
<evidence type="ECO:0000313" key="3">
    <source>
        <dbReference type="Proteomes" id="UP000830198"/>
    </source>
</evidence>
<dbReference type="PROSITE" id="PS51257">
    <property type="entry name" value="PROKAR_LIPOPROTEIN"/>
    <property type="match status" value="1"/>
</dbReference>
<proteinExistence type="predicted"/>
<dbReference type="InterPro" id="IPR029058">
    <property type="entry name" value="AB_hydrolase_fold"/>
</dbReference>
<dbReference type="EMBL" id="CP095855">
    <property type="protein sequence ID" value="UPK66739.1"/>
    <property type="molecule type" value="Genomic_DNA"/>
</dbReference>
<dbReference type="InterPro" id="IPR010297">
    <property type="entry name" value="DUF900_hydrolase"/>
</dbReference>
<gene>
    <name evidence="2" type="ORF">MYF79_17525</name>
</gene>
<dbReference type="GO" id="GO:0016787">
    <property type="term" value="F:hydrolase activity"/>
    <property type="evidence" value="ECO:0007669"/>
    <property type="project" value="UniProtKB-KW"/>
</dbReference>
<dbReference type="Pfam" id="PF05990">
    <property type="entry name" value="DUF900"/>
    <property type="match status" value="1"/>
</dbReference>
<reference evidence="2 3" key="1">
    <citation type="submission" date="2022-04" db="EMBL/GenBank/DDBJ databases">
        <title>The arsenic-methylating capacity of Chitinophaga filiformis YT5 during chitin decomposition.</title>
        <authorList>
            <person name="Chen G."/>
            <person name="Liang Y."/>
        </authorList>
    </citation>
    <scope>NUCLEOTIDE SEQUENCE [LARGE SCALE GENOMIC DNA]</scope>
    <source>
        <strain evidence="2 3">YT5</strain>
    </source>
</reference>
<dbReference type="Gene3D" id="3.40.50.1820">
    <property type="entry name" value="alpha/beta hydrolase"/>
    <property type="match status" value="1"/>
</dbReference>
<name>A0ABY4HSK2_CHIFI</name>
<dbReference type="SUPFAM" id="SSF53474">
    <property type="entry name" value="alpha/beta-Hydrolases"/>
    <property type="match status" value="1"/>
</dbReference>
<evidence type="ECO:0000256" key="1">
    <source>
        <dbReference type="SAM" id="MobiDB-lite"/>
    </source>
</evidence>
<dbReference type="PANTHER" id="PTHR36513:SF1">
    <property type="entry name" value="TRANSMEMBRANE PROTEIN"/>
    <property type="match status" value="1"/>
</dbReference>
<keyword evidence="2" id="KW-0378">Hydrolase</keyword>
<dbReference type="RefSeq" id="WP_247808949.1">
    <property type="nucleotide sequence ID" value="NZ_CP095855.1"/>
</dbReference>
<organism evidence="2 3">
    <name type="scientific">Chitinophaga filiformis</name>
    <name type="common">Myxococcus filiformis</name>
    <name type="synonym">Flexibacter filiformis</name>
    <dbReference type="NCBI Taxonomy" id="104663"/>
    <lineage>
        <taxon>Bacteria</taxon>
        <taxon>Pseudomonadati</taxon>
        <taxon>Bacteroidota</taxon>
        <taxon>Chitinophagia</taxon>
        <taxon>Chitinophagales</taxon>
        <taxon>Chitinophagaceae</taxon>
        <taxon>Chitinophaga</taxon>
    </lineage>
</organism>
<feature type="region of interest" description="Disordered" evidence="1">
    <location>
        <begin position="24"/>
        <end position="64"/>
    </location>
</feature>
<sequence length="394" mass="43902">MKNTLTLSLLVLIGLITSCTSTRKRSPVYSQEEARDSSVSAREISEEASATVPPPGYDAHDSTSLKPATATAVKILYGTDRKAISYGKDQVQYGNQPGNPGSVKYDVGFTIVSVPPNHKAGITETPSIWKLEFREDPNKHMIQRKIRVLTDSEFNSMLKLAASGKDAFIFVHGYNNSFKDAALRTAQLAVDIHLPITPIMFSWSSNGKTANYISDEDKVQLAVPAFKDFLKRISKEGKFKNIHLIAHSMGNRLISYALLQLENDTTNLKIDQVIMAAPDIYADLFKISYADAIVKKAKHVTVYSARNDWALLASKKIHGNLRLGEVGMPPPIYTFRNIDIIDAVAEKTDFLGHDRFARSKVILADMDSILKSGRNAADRKIPFRKIADYLYYHF</sequence>
<evidence type="ECO:0000313" key="2">
    <source>
        <dbReference type="EMBL" id="UPK66739.1"/>
    </source>
</evidence>
<accession>A0ABY4HSK2</accession>
<keyword evidence="3" id="KW-1185">Reference proteome</keyword>
<dbReference type="Proteomes" id="UP000830198">
    <property type="component" value="Chromosome"/>
</dbReference>
<protein>
    <submittedName>
        <fullName evidence="2">Alpha/beta hydrolase</fullName>
    </submittedName>
</protein>